<dbReference type="EMBL" id="SHNN01000001">
    <property type="protein sequence ID" value="MCX2980008.1"/>
    <property type="molecule type" value="Genomic_DNA"/>
</dbReference>
<sequence length="185" mass="21188">MTEAERLTRRWLDECVLALGLCPFAAPVLRDTSLRITVCEASNAAQQLRQFEQELALLQRVPEAEVSTTLLVYDTGLEDFMLFLERLEQCQIRLQRAGLEGVIQLASFHPHYLFAGEPEQALSHYTNRSPRPTIHLLRENMLSKAIERYPDTQDIPVNNMALLEEMGAEQVEELWQRVGVTRPPD</sequence>
<comment type="caution">
    <text evidence="1">The sequence shown here is derived from an EMBL/GenBank/DDBJ whole genome shotgun (WGS) entry which is preliminary data.</text>
</comment>
<evidence type="ECO:0000313" key="1">
    <source>
        <dbReference type="EMBL" id="MCX2980008.1"/>
    </source>
</evidence>
<dbReference type="Pfam" id="PF07209">
    <property type="entry name" value="DUF1415"/>
    <property type="match status" value="1"/>
</dbReference>
<gene>
    <name evidence="1" type="ORF">EYC98_03915</name>
</gene>
<organism evidence="1 2">
    <name type="scientific">Candidatus Litorirhabdus singularis</name>
    <dbReference type="NCBI Taxonomy" id="2518993"/>
    <lineage>
        <taxon>Bacteria</taxon>
        <taxon>Pseudomonadati</taxon>
        <taxon>Pseudomonadota</taxon>
        <taxon>Gammaproteobacteria</taxon>
        <taxon>Cellvibrionales</taxon>
        <taxon>Halieaceae</taxon>
        <taxon>Candidatus Litorirhabdus</taxon>
    </lineage>
</organism>
<dbReference type="Proteomes" id="UP001143362">
    <property type="component" value="Unassembled WGS sequence"/>
</dbReference>
<dbReference type="RefSeq" id="WP_279243990.1">
    <property type="nucleotide sequence ID" value="NZ_SHNN01000001.1"/>
</dbReference>
<proteinExistence type="predicted"/>
<dbReference type="InterPro" id="IPR009858">
    <property type="entry name" value="DUF1415"/>
</dbReference>
<evidence type="ECO:0000313" key="2">
    <source>
        <dbReference type="Proteomes" id="UP001143362"/>
    </source>
</evidence>
<reference evidence="1" key="1">
    <citation type="submission" date="2019-02" db="EMBL/GenBank/DDBJ databases">
        <authorList>
            <person name="Li S.-H."/>
        </authorList>
    </citation>
    <scope>NUCLEOTIDE SEQUENCE</scope>
    <source>
        <strain evidence="1">IMCC14734</strain>
    </source>
</reference>
<keyword evidence="2" id="KW-1185">Reference proteome</keyword>
<accession>A0ABT3TCI8</accession>
<name>A0ABT3TCI8_9GAMM</name>
<protein>
    <submittedName>
        <fullName evidence="1">DUF1415 domain-containing protein</fullName>
    </submittedName>
</protein>